<dbReference type="PANTHER" id="PTHR42905:SF16">
    <property type="entry name" value="CARBOXYPHOSPHONOENOLPYRUVATE PHOSPHONOMUTASE-LIKE PROTEIN (AFU_ORTHOLOGUE AFUA_5G07230)"/>
    <property type="match status" value="1"/>
</dbReference>
<dbReference type="Pfam" id="PF13714">
    <property type="entry name" value="PEP_mutase"/>
    <property type="match status" value="1"/>
</dbReference>
<dbReference type="CDD" id="cd00377">
    <property type="entry name" value="ICL_PEPM"/>
    <property type="match status" value="1"/>
</dbReference>
<dbReference type="RefSeq" id="WP_323333223.1">
    <property type="nucleotide sequence ID" value="NZ_JAYFSI010000011.1"/>
</dbReference>
<dbReference type="InterPro" id="IPR040442">
    <property type="entry name" value="Pyrv_kinase-like_dom_sf"/>
</dbReference>
<name>A0ABU5RIR0_9PSEU</name>
<proteinExistence type="predicted"/>
<keyword evidence="1" id="KW-0456">Lyase</keyword>
<accession>A0ABU5RIR0</accession>
<dbReference type="EMBL" id="JAYFSI010000011">
    <property type="protein sequence ID" value="MEA5365016.1"/>
    <property type="molecule type" value="Genomic_DNA"/>
</dbReference>
<protein>
    <submittedName>
        <fullName evidence="1">Isocitrate lyase/phosphoenolpyruvate mutase family protein</fullName>
    </submittedName>
</protein>
<evidence type="ECO:0000313" key="1">
    <source>
        <dbReference type="EMBL" id="MEA5365016.1"/>
    </source>
</evidence>
<sequence length="265" mass="26147">MNEGQLARAKAFAASHRRGDPLLLPNAWDVASAVAIAGAGAAAIATTSAGVAWSLGVPDGAGLGAERSAAVVARLCAAVDVPVSADIEGGYEDVAETTTAVVRAGAVGVNLEDRSGTGLFAEAAQAERLAAARAAADALGIPVWLNARTDLYLTGTGGLEEARRRSEVYAAAGADSLFVPGLTDPDAIAELAAGPLPVAVMVWAGAPSVAELAAAGAVRISLGSAIAQAAYAVAARATSELLAAGTYDATADGIPYGDLNAALTR</sequence>
<dbReference type="PANTHER" id="PTHR42905">
    <property type="entry name" value="PHOSPHOENOLPYRUVATE CARBOXYLASE"/>
    <property type="match status" value="1"/>
</dbReference>
<dbReference type="InterPro" id="IPR039556">
    <property type="entry name" value="ICL/PEPM"/>
</dbReference>
<reference evidence="1 2" key="1">
    <citation type="submission" date="2023-12" db="EMBL/GenBank/DDBJ databases">
        <title>Amycolatopsis sp. V23-08.</title>
        <authorList>
            <person name="Somphong A."/>
        </authorList>
    </citation>
    <scope>NUCLEOTIDE SEQUENCE [LARGE SCALE GENOMIC DNA]</scope>
    <source>
        <strain evidence="1 2">V23-08</strain>
    </source>
</reference>
<dbReference type="InterPro" id="IPR015813">
    <property type="entry name" value="Pyrv/PenolPyrv_kinase-like_dom"/>
</dbReference>
<gene>
    <name evidence="1" type="ORF">VA596_36165</name>
</gene>
<evidence type="ECO:0000313" key="2">
    <source>
        <dbReference type="Proteomes" id="UP001304298"/>
    </source>
</evidence>
<organism evidence="1 2">
    <name type="scientific">Amycolatopsis heterodermiae</name>
    <dbReference type="NCBI Taxonomy" id="3110235"/>
    <lineage>
        <taxon>Bacteria</taxon>
        <taxon>Bacillati</taxon>
        <taxon>Actinomycetota</taxon>
        <taxon>Actinomycetes</taxon>
        <taxon>Pseudonocardiales</taxon>
        <taxon>Pseudonocardiaceae</taxon>
        <taxon>Amycolatopsis</taxon>
    </lineage>
</organism>
<dbReference type="Proteomes" id="UP001304298">
    <property type="component" value="Unassembled WGS sequence"/>
</dbReference>
<dbReference type="Gene3D" id="3.20.20.60">
    <property type="entry name" value="Phosphoenolpyruvate-binding domains"/>
    <property type="match status" value="1"/>
</dbReference>
<keyword evidence="2" id="KW-1185">Reference proteome</keyword>
<dbReference type="GO" id="GO:0016829">
    <property type="term" value="F:lyase activity"/>
    <property type="evidence" value="ECO:0007669"/>
    <property type="project" value="UniProtKB-KW"/>
</dbReference>
<dbReference type="SUPFAM" id="SSF51621">
    <property type="entry name" value="Phosphoenolpyruvate/pyruvate domain"/>
    <property type="match status" value="1"/>
</dbReference>
<comment type="caution">
    <text evidence="1">The sequence shown here is derived from an EMBL/GenBank/DDBJ whole genome shotgun (WGS) entry which is preliminary data.</text>
</comment>